<dbReference type="EMBL" id="LVKB01000097">
    <property type="protein sequence ID" value="ORD96355.1"/>
    <property type="molecule type" value="Genomic_DNA"/>
</dbReference>
<keyword evidence="2" id="KW-1185">Reference proteome</keyword>
<sequence length="94" mass="11161">MDLKFPKLPKRTLFLSYQSNVYKPNCSLNIDYKPKKGIIYDLIVYVEWKFRMNIKYPECVSDAEIYFVRGESITEKIFLDALKHYNGADIRKGK</sequence>
<dbReference type="OrthoDB" id="2194485at2759"/>
<evidence type="ECO:0000313" key="1">
    <source>
        <dbReference type="EMBL" id="ORD96355.1"/>
    </source>
</evidence>
<reference evidence="1 2" key="1">
    <citation type="journal article" date="2017" name="Environ. Microbiol.">
        <title>Decay of the glycolytic pathway and adaptation to intranuclear parasitism within Enterocytozoonidae microsporidia.</title>
        <authorList>
            <person name="Wiredu Boakye D."/>
            <person name="Jaroenlak P."/>
            <person name="Prachumwat A."/>
            <person name="Williams T.A."/>
            <person name="Bateman K.S."/>
            <person name="Itsathitphaisarn O."/>
            <person name="Sritunyalucksana K."/>
            <person name="Paszkiewicz K.H."/>
            <person name="Moore K.A."/>
            <person name="Stentiford G.D."/>
            <person name="Williams B.A."/>
        </authorList>
    </citation>
    <scope>NUCLEOTIDE SEQUENCE [LARGE SCALE GENOMIC DNA]</scope>
    <source>
        <strain evidence="1 2">GB1</strain>
    </source>
</reference>
<accession>A0A1X0Q9H1</accession>
<proteinExistence type="predicted"/>
<organism evidence="1 2">
    <name type="scientific">Hepatospora eriocheir</name>
    <dbReference type="NCBI Taxonomy" id="1081669"/>
    <lineage>
        <taxon>Eukaryota</taxon>
        <taxon>Fungi</taxon>
        <taxon>Fungi incertae sedis</taxon>
        <taxon>Microsporidia</taxon>
        <taxon>Hepatosporidae</taxon>
        <taxon>Hepatospora</taxon>
    </lineage>
</organism>
<dbReference type="VEuPathDB" id="MicrosporidiaDB:HERIO_1696"/>
<dbReference type="AlphaFoldDB" id="A0A1X0Q9H1"/>
<dbReference type="InterPro" id="IPR031503">
    <property type="entry name" value="DUF5099"/>
</dbReference>
<gene>
    <name evidence="1" type="ORF">HERIO_1696</name>
</gene>
<dbReference type="VEuPathDB" id="MicrosporidiaDB:A0H76_32"/>
<protein>
    <submittedName>
        <fullName evidence="1">Uncharacterized protein</fullName>
    </submittedName>
</protein>
<dbReference type="Pfam" id="PF17025">
    <property type="entry name" value="DUF5099"/>
    <property type="match status" value="1"/>
</dbReference>
<comment type="caution">
    <text evidence="1">The sequence shown here is derived from an EMBL/GenBank/DDBJ whole genome shotgun (WGS) entry which is preliminary data.</text>
</comment>
<evidence type="ECO:0000313" key="2">
    <source>
        <dbReference type="Proteomes" id="UP000192356"/>
    </source>
</evidence>
<name>A0A1X0Q9H1_9MICR</name>
<dbReference type="Proteomes" id="UP000192356">
    <property type="component" value="Unassembled WGS sequence"/>
</dbReference>